<dbReference type="Gene3D" id="1.10.8.430">
    <property type="entry name" value="Helical domain of apoptotic protease-activating factors"/>
    <property type="match status" value="1"/>
</dbReference>
<evidence type="ECO:0000313" key="9">
    <source>
        <dbReference type="Proteomes" id="UP001324115"/>
    </source>
</evidence>
<dbReference type="Gene3D" id="3.80.10.10">
    <property type="entry name" value="Ribonuclease Inhibitor"/>
    <property type="match status" value="1"/>
</dbReference>
<dbReference type="PRINTS" id="PR00364">
    <property type="entry name" value="DISEASERSIST"/>
</dbReference>
<evidence type="ECO:0000313" key="8">
    <source>
        <dbReference type="EMBL" id="KAK4575638.1"/>
    </source>
</evidence>
<dbReference type="InterPro" id="IPR027417">
    <property type="entry name" value="P-loop_NTPase"/>
</dbReference>
<dbReference type="SUPFAM" id="SSF52058">
    <property type="entry name" value="L domain-like"/>
    <property type="match status" value="1"/>
</dbReference>
<keyword evidence="9" id="KW-1185">Reference proteome</keyword>
<feature type="domain" description="Disease resistance protein winged helix" evidence="6">
    <location>
        <begin position="440"/>
        <end position="511"/>
    </location>
</feature>
<reference evidence="8 9" key="1">
    <citation type="journal article" date="2023" name="G3 (Bethesda)">
        <title>A haplotype-resolved chromosome-scale genome for Quercus rubra L. provides insights into the genetics of adaptive traits for red oak species.</title>
        <authorList>
            <person name="Kapoor B."/>
            <person name="Jenkins J."/>
            <person name="Schmutz J."/>
            <person name="Zhebentyayeva T."/>
            <person name="Kuelheim C."/>
            <person name="Coggeshall M."/>
            <person name="Heim C."/>
            <person name="Lasky J.R."/>
            <person name="Leites L."/>
            <person name="Islam-Faridi N."/>
            <person name="Romero-Severson J."/>
            <person name="DeLeo V.L."/>
            <person name="Lucas S.M."/>
            <person name="Lazic D."/>
            <person name="Gailing O."/>
            <person name="Carlson J."/>
            <person name="Staton M."/>
        </authorList>
    </citation>
    <scope>NUCLEOTIDE SEQUENCE [LARGE SCALE GENOMIC DNA]</scope>
    <source>
        <strain evidence="8">Pseudo-F2</strain>
    </source>
</reference>
<dbReference type="SUPFAM" id="SSF52540">
    <property type="entry name" value="P-loop containing nucleoside triphosphate hydrolases"/>
    <property type="match status" value="1"/>
</dbReference>
<dbReference type="InterPro" id="IPR036388">
    <property type="entry name" value="WH-like_DNA-bd_sf"/>
</dbReference>
<keyword evidence="3" id="KW-0611">Plant defense</keyword>
<evidence type="ECO:0000259" key="6">
    <source>
        <dbReference type="Pfam" id="PF23559"/>
    </source>
</evidence>
<dbReference type="FunFam" id="3.40.50.300:FF:001091">
    <property type="entry name" value="Probable disease resistance protein At1g61300"/>
    <property type="match status" value="1"/>
</dbReference>
<evidence type="ECO:0000259" key="7">
    <source>
        <dbReference type="Pfam" id="PF23598"/>
    </source>
</evidence>
<dbReference type="EMBL" id="JAXUIC010000008">
    <property type="protein sequence ID" value="KAK4575638.1"/>
    <property type="molecule type" value="Genomic_DNA"/>
</dbReference>
<proteinExistence type="predicted"/>
<evidence type="ECO:0000259" key="4">
    <source>
        <dbReference type="Pfam" id="PF00931"/>
    </source>
</evidence>
<organism evidence="8 9">
    <name type="scientific">Quercus rubra</name>
    <name type="common">Northern red oak</name>
    <name type="synonym">Quercus borealis</name>
    <dbReference type="NCBI Taxonomy" id="3512"/>
    <lineage>
        <taxon>Eukaryota</taxon>
        <taxon>Viridiplantae</taxon>
        <taxon>Streptophyta</taxon>
        <taxon>Embryophyta</taxon>
        <taxon>Tracheophyta</taxon>
        <taxon>Spermatophyta</taxon>
        <taxon>Magnoliopsida</taxon>
        <taxon>eudicotyledons</taxon>
        <taxon>Gunneridae</taxon>
        <taxon>Pentapetalae</taxon>
        <taxon>rosids</taxon>
        <taxon>fabids</taxon>
        <taxon>Fagales</taxon>
        <taxon>Fagaceae</taxon>
        <taxon>Quercus</taxon>
    </lineage>
</organism>
<name>A0AAN7EM58_QUERU</name>
<feature type="domain" description="Disease resistance N-terminal" evidence="5">
    <location>
        <begin position="5"/>
        <end position="95"/>
    </location>
</feature>
<dbReference type="AlphaFoldDB" id="A0AAN7EM58"/>
<keyword evidence="2" id="KW-0547">Nucleotide-binding</keyword>
<dbReference type="InterPro" id="IPR044974">
    <property type="entry name" value="Disease_R_plants"/>
</dbReference>
<dbReference type="InterPro" id="IPR058922">
    <property type="entry name" value="WHD_DRP"/>
</dbReference>
<accession>A0AAN7EM58</accession>
<dbReference type="CDD" id="cd14798">
    <property type="entry name" value="RX-CC_like"/>
    <property type="match status" value="1"/>
</dbReference>
<dbReference type="Pfam" id="PF23559">
    <property type="entry name" value="WHD_DRP"/>
    <property type="match status" value="1"/>
</dbReference>
<feature type="domain" description="NB-ARC" evidence="4">
    <location>
        <begin position="175"/>
        <end position="353"/>
    </location>
</feature>
<dbReference type="FunFam" id="1.10.10.10:FF:000322">
    <property type="entry name" value="Probable disease resistance protein At1g63360"/>
    <property type="match status" value="1"/>
</dbReference>
<keyword evidence="1" id="KW-0677">Repeat</keyword>
<dbReference type="Gene3D" id="1.10.10.10">
    <property type="entry name" value="Winged helix-like DNA-binding domain superfamily/Winged helix DNA-binding domain"/>
    <property type="match status" value="1"/>
</dbReference>
<dbReference type="Proteomes" id="UP001324115">
    <property type="component" value="Unassembled WGS sequence"/>
</dbReference>
<evidence type="ECO:0000256" key="1">
    <source>
        <dbReference type="ARBA" id="ARBA00022737"/>
    </source>
</evidence>
<gene>
    <name evidence="8" type="ORF">RGQ29_026557</name>
</gene>
<dbReference type="InterPro" id="IPR002182">
    <property type="entry name" value="NB-ARC"/>
</dbReference>
<feature type="domain" description="Disease resistance R13L4/SHOC-2-like LRR" evidence="7">
    <location>
        <begin position="557"/>
        <end position="883"/>
    </location>
</feature>
<dbReference type="GO" id="GO:0043531">
    <property type="term" value="F:ADP binding"/>
    <property type="evidence" value="ECO:0007669"/>
    <property type="project" value="InterPro"/>
</dbReference>
<dbReference type="InterPro" id="IPR042197">
    <property type="entry name" value="Apaf_helical"/>
</dbReference>
<dbReference type="InterPro" id="IPR038005">
    <property type="entry name" value="RX-like_CC"/>
</dbReference>
<dbReference type="InterPro" id="IPR041118">
    <property type="entry name" value="Rx_N"/>
</dbReference>
<dbReference type="InterPro" id="IPR055414">
    <property type="entry name" value="LRR_R13L4/SHOC2-like"/>
</dbReference>
<dbReference type="Gene3D" id="3.40.50.300">
    <property type="entry name" value="P-loop containing nucleotide triphosphate hydrolases"/>
    <property type="match status" value="1"/>
</dbReference>
<dbReference type="Pfam" id="PF00931">
    <property type="entry name" value="NB-ARC"/>
    <property type="match status" value="1"/>
</dbReference>
<dbReference type="InterPro" id="IPR032675">
    <property type="entry name" value="LRR_dom_sf"/>
</dbReference>
<dbReference type="Pfam" id="PF23598">
    <property type="entry name" value="LRR_14"/>
    <property type="match status" value="1"/>
</dbReference>
<protein>
    <submittedName>
        <fullName evidence="8">Uncharacterized protein</fullName>
    </submittedName>
</protein>
<dbReference type="PANTHER" id="PTHR23155:SF1052">
    <property type="entry name" value="DISEASE RESISTANCE PROTEIN RPM1"/>
    <property type="match status" value="1"/>
</dbReference>
<dbReference type="Pfam" id="PF18052">
    <property type="entry name" value="Rx_N"/>
    <property type="match status" value="1"/>
</dbReference>
<dbReference type="Gene3D" id="1.20.5.4130">
    <property type="match status" value="1"/>
</dbReference>
<evidence type="ECO:0000256" key="3">
    <source>
        <dbReference type="ARBA" id="ARBA00022821"/>
    </source>
</evidence>
<evidence type="ECO:0000259" key="5">
    <source>
        <dbReference type="Pfam" id="PF18052"/>
    </source>
</evidence>
<evidence type="ECO:0000256" key="2">
    <source>
        <dbReference type="ARBA" id="ARBA00022741"/>
    </source>
</evidence>
<comment type="caution">
    <text evidence="8">The sequence shown here is derived from an EMBL/GenBank/DDBJ whole genome shotgun (WGS) entry which is preliminary data.</text>
</comment>
<dbReference type="PANTHER" id="PTHR23155">
    <property type="entry name" value="DISEASE RESISTANCE PROTEIN RP"/>
    <property type="match status" value="1"/>
</dbReference>
<dbReference type="GO" id="GO:0098542">
    <property type="term" value="P:defense response to other organism"/>
    <property type="evidence" value="ECO:0007669"/>
    <property type="project" value="TreeGrafter"/>
</dbReference>
<sequence length="938" mass="108117">MAESAVGLVIQNLIPLLVQEVKLLKGVHEEVTSIRREMEMIQSFLKDADTRAEKDDKSNVAKTWVKQVREEAYHMEDVIDKYLLHFAKQPRKRRQCLHFFPKIFHITTNLKVQHVIASEIQGINKILEDIRRSGERHGFNAIEQGSSSNDVVSDTWNDPRMASLFIEEAEVVGIESHRDELINRLIEGPSNRMVFSVVGIGGLGKTTLVKKVYDNSKVVPHFDCRAWITVSQSYKMDELLRDMIKQFYKARREFAPREIDIMKVPSLIEELKTYLYEQRYLVIFYDIWDTGFWDHIKCAFPNNVKGNRIIITTRNEDVAPSNNESLDYYVYKLPSLPFENALELFGKKAFQREGGKCPPDFVEFSHDIVERCGGLPLAIVAIGGLFSTKAKVVSEWRKVHDSLSLEFEINFRLRSLRRILSFSYHDLPYNLKACFLYFGMFPEDCAINCARLTRLWIAEGFVREKKGMTLEDVAQYYLNQLIHRSLVQVAKEDFIGRIRKCRVHDMMHEVILSRSEELSFDLVSMSKYSNFERATRRLSIQNNVNTCLQSITNSQTRSILILGVDEVPNSFLSTCFANFKLMKIMDCEGALIYYIPKEVGNLFHLRYLSLRDTKVQILPKSIGKLHNLETLDLKRSLVSELPVEICGLRKLRYLVAYNINKDIEYNIDSRRGIKIPNGIRNLESLQKLFYIEATSTSLIIELGSLAQLRKLGISKLKKENGLDLCTTIQKMSQIRSLEIFATNEEEVLNLQSLPSPPLLLQTLVLYGRLEKFPEWIPKLKSIVRIVLNWSKLMEDPLKVLQALPNLMHLYFHDGYEGEQLHIEGGGFQKLKNLGLRCLGGLNMLIIDEGALPLLEKLEIGDCPQLKEVPSGIHHLKSLKNLEFDEMPIEFVLSLQPNKGPNFGKVKHIPSVIFSYRTHGQNYIWYNLGDSKLLKRLQS</sequence>